<organism evidence="2 3">
    <name type="scientific">Nonomuraea helvata</name>
    <dbReference type="NCBI Taxonomy" id="37484"/>
    <lineage>
        <taxon>Bacteria</taxon>
        <taxon>Bacillati</taxon>
        <taxon>Actinomycetota</taxon>
        <taxon>Actinomycetes</taxon>
        <taxon>Streptosporangiales</taxon>
        <taxon>Streptosporangiaceae</taxon>
        <taxon>Nonomuraea</taxon>
    </lineage>
</organism>
<keyword evidence="1" id="KW-1133">Transmembrane helix</keyword>
<feature type="transmembrane region" description="Helical" evidence="1">
    <location>
        <begin position="124"/>
        <end position="147"/>
    </location>
</feature>
<accession>A0ABV5S1G2</accession>
<name>A0ABV5S1G2_9ACTN</name>
<protein>
    <recommendedName>
        <fullName evidence="4">DUF2975 domain-containing protein</fullName>
    </recommendedName>
</protein>
<keyword evidence="1" id="KW-0472">Membrane</keyword>
<reference evidence="2 3" key="1">
    <citation type="submission" date="2024-09" db="EMBL/GenBank/DDBJ databases">
        <authorList>
            <person name="Sun Q."/>
            <person name="Mori K."/>
        </authorList>
    </citation>
    <scope>NUCLEOTIDE SEQUENCE [LARGE SCALE GENOMIC DNA]</scope>
    <source>
        <strain evidence="2 3">JCM 3143</strain>
    </source>
</reference>
<sequence length="199" mass="20652">MERIFVNLTNYALRFAGAAAAIWGIAYAINGATQARGYITIRVAPTTEVADHLRVSGVKLPAGAVLGEGELSLSMWDSTVTEQVLSRADVLLSGLCAGVAALLVSGLLKTFMNQQPFTRGNAARIAWLAALVLVSGLAGPMLSRLAAATVLDRAELAAIFIPSLSLSWVPVAGCVFLLALALAFRRGAQTSGAVLENAG</sequence>
<proteinExistence type="predicted"/>
<feature type="transmembrane region" description="Helical" evidence="1">
    <location>
        <begin position="159"/>
        <end position="184"/>
    </location>
</feature>
<evidence type="ECO:0000256" key="1">
    <source>
        <dbReference type="SAM" id="Phobius"/>
    </source>
</evidence>
<evidence type="ECO:0000313" key="3">
    <source>
        <dbReference type="Proteomes" id="UP001589532"/>
    </source>
</evidence>
<feature type="transmembrane region" description="Helical" evidence="1">
    <location>
        <begin position="12"/>
        <end position="29"/>
    </location>
</feature>
<dbReference type="EMBL" id="JBHMBW010000016">
    <property type="protein sequence ID" value="MFB9625468.1"/>
    <property type="molecule type" value="Genomic_DNA"/>
</dbReference>
<dbReference type="RefSeq" id="WP_344987975.1">
    <property type="nucleotide sequence ID" value="NZ_BAAAXV010000002.1"/>
</dbReference>
<keyword evidence="1" id="KW-0812">Transmembrane</keyword>
<feature type="transmembrane region" description="Helical" evidence="1">
    <location>
        <begin position="90"/>
        <end position="112"/>
    </location>
</feature>
<evidence type="ECO:0008006" key="4">
    <source>
        <dbReference type="Google" id="ProtNLM"/>
    </source>
</evidence>
<evidence type="ECO:0000313" key="2">
    <source>
        <dbReference type="EMBL" id="MFB9625468.1"/>
    </source>
</evidence>
<comment type="caution">
    <text evidence="2">The sequence shown here is derived from an EMBL/GenBank/DDBJ whole genome shotgun (WGS) entry which is preliminary data.</text>
</comment>
<dbReference type="Proteomes" id="UP001589532">
    <property type="component" value="Unassembled WGS sequence"/>
</dbReference>
<keyword evidence="3" id="KW-1185">Reference proteome</keyword>
<gene>
    <name evidence="2" type="ORF">ACFFSA_20470</name>
</gene>